<reference evidence="7 8" key="1">
    <citation type="submission" date="2020-08" db="EMBL/GenBank/DDBJ databases">
        <title>Genomic Encyclopedia of Type Strains, Phase III (KMG-III): the genomes of soil and plant-associated and newly described type strains.</title>
        <authorList>
            <person name="Whitman W."/>
        </authorList>
    </citation>
    <scope>NUCLEOTIDE SEQUENCE [LARGE SCALE GENOMIC DNA]</scope>
    <source>
        <strain evidence="7 8">CECT 8234</strain>
    </source>
</reference>
<dbReference type="AlphaFoldDB" id="A0A7W5CAL1"/>
<gene>
    <name evidence="7" type="ORF">FHS16_003825</name>
</gene>
<evidence type="ECO:0000256" key="3">
    <source>
        <dbReference type="ARBA" id="ARBA00022692"/>
    </source>
</evidence>
<dbReference type="PIRSF" id="PIRSF035875">
    <property type="entry name" value="RNase_BN"/>
    <property type="match status" value="1"/>
</dbReference>
<dbReference type="Pfam" id="PF03631">
    <property type="entry name" value="Virul_fac_BrkB"/>
    <property type="match status" value="1"/>
</dbReference>
<evidence type="ECO:0000313" key="7">
    <source>
        <dbReference type="EMBL" id="MBB3153750.1"/>
    </source>
</evidence>
<feature type="transmembrane region" description="Helical" evidence="6">
    <location>
        <begin position="241"/>
        <end position="263"/>
    </location>
</feature>
<feature type="transmembrane region" description="Helical" evidence="6">
    <location>
        <begin position="207"/>
        <end position="229"/>
    </location>
</feature>
<proteinExistence type="predicted"/>
<feature type="transmembrane region" description="Helical" evidence="6">
    <location>
        <begin position="172"/>
        <end position="195"/>
    </location>
</feature>
<evidence type="ECO:0000256" key="1">
    <source>
        <dbReference type="ARBA" id="ARBA00004651"/>
    </source>
</evidence>
<evidence type="ECO:0000256" key="2">
    <source>
        <dbReference type="ARBA" id="ARBA00022475"/>
    </source>
</evidence>
<name>A0A7W5CAL1_9BACL</name>
<dbReference type="PANTHER" id="PTHR30213">
    <property type="entry name" value="INNER MEMBRANE PROTEIN YHJD"/>
    <property type="match status" value="1"/>
</dbReference>
<protein>
    <submittedName>
        <fullName evidence="7">Membrane protein</fullName>
    </submittedName>
</protein>
<organism evidence="7 8">
    <name type="scientific">Paenibacillus endophyticus</name>
    <dbReference type="NCBI Taxonomy" id="1294268"/>
    <lineage>
        <taxon>Bacteria</taxon>
        <taxon>Bacillati</taxon>
        <taxon>Bacillota</taxon>
        <taxon>Bacilli</taxon>
        <taxon>Bacillales</taxon>
        <taxon>Paenibacillaceae</taxon>
        <taxon>Paenibacillus</taxon>
    </lineage>
</organism>
<dbReference type="EMBL" id="JACHXW010000012">
    <property type="protein sequence ID" value="MBB3153750.1"/>
    <property type="molecule type" value="Genomic_DNA"/>
</dbReference>
<feature type="transmembrane region" description="Helical" evidence="6">
    <location>
        <begin position="90"/>
        <end position="110"/>
    </location>
</feature>
<evidence type="ECO:0000313" key="8">
    <source>
        <dbReference type="Proteomes" id="UP000518605"/>
    </source>
</evidence>
<comment type="caution">
    <text evidence="7">The sequence shown here is derived from an EMBL/GenBank/DDBJ whole genome shotgun (WGS) entry which is preliminary data.</text>
</comment>
<keyword evidence="2" id="KW-1003">Cell membrane</keyword>
<dbReference type="NCBIfam" id="TIGR00765">
    <property type="entry name" value="yihY_not_rbn"/>
    <property type="match status" value="1"/>
</dbReference>
<accession>A0A7W5CAL1</accession>
<dbReference type="GO" id="GO:0005886">
    <property type="term" value="C:plasma membrane"/>
    <property type="evidence" value="ECO:0007669"/>
    <property type="project" value="UniProtKB-SubCell"/>
</dbReference>
<sequence>MRSKSQAVQFIKCLYSRFREDDVPALGAQLTYYLILSFFPFLIFMVSLLGFIELSGDSVIAQFIRVLPAEASDTLSGILSEVVDNSSGTLLSFGMIATIWSASNGINAIMKGLNKAYDVAEQRPFWKVRGISVLATVFLVVVIILVMVMLIFGQAIGQYLFEWLSYPSGFQWIWGIIKYLIPIAAMACAFTLLYWIVPSRRLSLKEVVPGALFATFGWIITSISFQFYINNFSNYSKTYGSLGGMIILLIWLYMSSILIMLGGEINATLASARNKPPQSKTARHSFRLPVDKSKNINLT</sequence>
<evidence type="ECO:0000256" key="4">
    <source>
        <dbReference type="ARBA" id="ARBA00022989"/>
    </source>
</evidence>
<keyword evidence="4 6" id="KW-1133">Transmembrane helix</keyword>
<keyword evidence="3 6" id="KW-0812">Transmembrane</keyword>
<keyword evidence="5 6" id="KW-0472">Membrane</keyword>
<comment type="subcellular location">
    <subcellularLocation>
        <location evidence="1">Cell membrane</location>
        <topology evidence="1">Multi-pass membrane protein</topology>
    </subcellularLocation>
</comment>
<feature type="transmembrane region" description="Helical" evidence="6">
    <location>
        <begin position="131"/>
        <end position="152"/>
    </location>
</feature>
<dbReference type="InterPro" id="IPR017039">
    <property type="entry name" value="Virul_fac_BrkB"/>
</dbReference>
<dbReference type="PANTHER" id="PTHR30213:SF0">
    <property type="entry name" value="UPF0761 MEMBRANE PROTEIN YIHY"/>
    <property type="match status" value="1"/>
</dbReference>
<evidence type="ECO:0000256" key="6">
    <source>
        <dbReference type="SAM" id="Phobius"/>
    </source>
</evidence>
<evidence type="ECO:0000256" key="5">
    <source>
        <dbReference type="ARBA" id="ARBA00023136"/>
    </source>
</evidence>
<keyword evidence="8" id="KW-1185">Reference proteome</keyword>
<dbReference type="Proteomes" id="UP000518605">
    <property type="component" value="Unassembled WGS sequence"/>
</dbReference>
<dbReference type="RefSeq" id="WP_183565946.1">
    <property type="nucleotide sequence ID" value="NZ_CBCSLB010000012.1"/>
</dbReference>
<feature type="transmembrane region" description="Helical" evidence="6">
    <location>
        <begin position="30"/>
        <end position="52"/>
    </location>
</feature>